<evidence type="ECO:0000256" key="1">
    <source>
        <dbReference type="ARBA" id="ARBA00004141"/>
    </source>
</evidence>
<evidence type="ECO:0000313" key="6">
    <source>
        <dbReference type="EMBL" id="GAA4739356.1"/>
    </source>
</evidence>
<proteinExistence type="predicted"/>
<gene>
    <name evidence="6" type="ORF">GCM10023217_03930</name>
</gene>
<evidence type="ECO:0000256" key="2">
    <source>
        <dbReference type="ARBA" id="ARBA00022692"/>
    </source>
</evidence>
<evidence type="ECO:0000256" key="3">
    <source>
        <dbReference type="ARBA" id="ARBA00022989"/>
    </source>
</evidence>
<sequence>MGELGATIMVYPASWRPLPVTIFTQSDRGDLFGAAANTLLLVLVTVAILGVLSRFRSRAQVR</sequence>
<comment type="subcellular location">
    <subcellularLocation>
        <location evidence="1">Membrane</location>
        <topology evidence="1">Multi-pass membrane protein</topology>
    </subcellularLocation>
</comment>
<keyword evidence="7" id="KW-1185">Reference proteome</keyword>
<dbReference type="Proteomes" id="UP001500822">
    <property type="component" value="Unassembled WGS sequence"/>
</dbReference>
<name>A0ABP8YZ83_9ACTN</name>
<dbReference type="SUPFAM" id="SSF161098">
    <property type="entry name" value="MetI-like"/>
    <property type="match status" value="1"/>
</dbReference>
<evidence type="ECO:0000313" key="7">
    <source>
        <dbReference type="Proteomes" id="UP001500822"/>
    </source>
</evidence>
<evidence type="ECO:0000256" key="4">
    <source>
        <dbReference type="ARBA" id="ARBA00023136"/>
    </source>
</evidence>
<feature type="transmembrane region" description="Helical" evidence="5">
    <location>
        <begin position="31"/>
        <end position="52"/>
    </location>
</feature>
<comment type="caution">
    <text evidence="6">The sequence shown here is derived from an EMBL/GenBank/DDBJ whole genome shotgun (WGS) entry which is preliminary data.</text>
</comment>
<reference evidence="7" key="1">
    <citation type="journal article" date="2019" name="Int. J. Syst. Evol. Microbiol.">
        <title>The Global Catalogue of Microorganisms (GCM) 10K type strain sequencing project: providing services to taxonomists for standard genome sequencing and annotation.</title>
        <authorList>
            <consortium name="The Broad Institute Genomics Platform"/>
            <consortium name="The Broad Institute Genome Sequencing Center for Infectious Disease"/>
            <person name="Wu L."/>
            <person name="Ma J."/>
        </authorList>
    </citation>
    <scope>NUCLEOTIDE SEQUENCE [LARGE SCALE GENOMIC DNA]</scope>
    <source>
        <strain evidence="7">JCM 18077</strain>
    </source>
</reference>
<keyword evidence="2 5" id="KW-0812">Transmembrane</keyword>
<protein>
    <submittedName>
        <fullName evidence="6">Uncharacterized protein</fullName>
    </submittedName>
</protein>
<organism evidence="6 7">
    <name type="scientific">Gordonia alkaliphila</name>
    <dbReference type="NCBI Taxonomy" id="1053547"/>
    <lineage>
        <taxon>Bacteria</taxon>
        <taxon>Bacillati</taxon>
        <taxon>Actinomycetota</taxon>
        <taxon>Actinomycetes</taxon>
        <taxon>Mycobacteriales</taxon>
        <taxon>Gordoniaceae</taxon>
        <taxon>Gordonia</taxon>
    </lineage>
</organism>
<dbReference type="InterPro" id="IPR035906">
    <property type="entry name" value="MetI-like_sf"/>
</dbReference>
<dbReference type="EMBL" id="BAABIE010000002">
    <property type="protein sequence ID" value="GAA4739356.1"/>
    <property type="molecule type" value="Genomic_DNA"/>
</dbReference>
<accession>A0ABP8YZ83</accession>
<keyword evidence="4 5" id="KW-0472">Membrane</keyword>
<evidence type="ECO:0000256" key="5">
    <source>
        <dbReference type="SAM" id="Phobius"/>
    </source>
</evidence>
<keyword evidence="3 5" id="KW-1133">Transmembrane helix</keyword>